<evidence type="ECO:0000256" key="1">
    <source>
        <dbReference type="SAM" id="MobiDB-lite"/>
    </source>
</evidence>
<dbReference type="EMBL" id="LVLJ01000057">
    <property type="protein sequence ID" value="OAE35807.1"/>
    <property type="molecule type" value="Genomic_DNA"/>
</dbReference>
<sequence>MMMGPEDEEQQQEEEEEEEEARRRRGQELESSSFRHPLFAPLPGQSIPFPLMQASAESWRRVYVGHVVEPYRTVVVARVLDRARNSGAPLGDSGEPVELIREELYRSVVIQGVASWETKDLDR</sequence>
<feature type="compositionally biased region" description="Acidic residues" evidence="1">
    <location>
        <begin position="1"/>
        <end position="19"/>
    </location>
</feature>
<keyword evidence="3" id="KW-1185">Reference proteome</keyword>
<dbReference type="Proteomes" id="UP000077202">
    <property type="component" value="Unassembled WGS sequence"/>
</dbReference>
<evidence type="ECO:0000313" key="2">
    <source>
        <dbReference type="EMBL" id="OAE35807.1"/>
    </source>
</evidence>
<protein>
    <submittedName>
        <fullName evidence="2">Uncharacterized protein</fullName>
    </submittedName>
</protein>
<dbReference type="AlphaFoldDB" id="A0A176WRQ6"/>
<evidence type="ECO:0000313" key="3">
    <source>
        <dbReference type="Proteomes" id="UP000077202"/>
    </source>
</evidence>
<reference evidence="2" key="1">
    <citation type="submission" date="2016-03" db="EMBL/GenBank/DDBJ databases">
        <title>Mechanisms controlling the formation of the plant cell surface in tip-growing cells are functionally conserved among land plants.</title>
        <authorList>
            <person name="Honkanen S."/>
            <person name="Jones V.A."/>
            <person name="Morieri G."/>
            <person name="Champion C."/>
            <person name="Hetherington A.J."/>
            <person name="Kelly S."/>
            <person name="Saint-Marcoux D."/>
            <person name="Proust H."/>
            <person name="Prescott H."/>
            <person name="Dolan L."/>
        </authorList>
    </citation>
    <scope>NUCLEOTIDE SEQUENCE [LARGE SCALE GENOMIC DNA]</scope>
    <source>
        <tissue evidence="2">Whole gametophyte</tissue>
    </source>
</reference>
<gene>
    <name evidence="2" type="ORF">AXG93_4225s1100</name>
</gene>
<accession>A0A176WRQ6</accession>
<name>A0A176WRQ6_MARPO</name>
<feature type="region of interest" description="Disordered" evidence="1">
    <location>
        <begin position="1"/>
        <end position="39"/>
    </location>
</feature>
<organism evidence="2 3">
    <name type="scientific">Marchantia polymorpha subsp. ruderalis</name>
    <dbReference type="NCBI Taxonomy" id="1480154"/>
    <lineage>
        <taxon>Eukaryota</taxon>
        <taxon>Viridiplantae</taxon>
        <taxon>Streptophyta</taxon>
        <taxon>Embryophyta</taxon>
        <taxon>Marchantiophyta</taxon>
        <taxon>Marchantiopsida</taxon>
        <taxon>Marchantiidae</taxon>
        <taxon>Marchantiales</taxon>
        <taxon>Marchantiaceae</taxon>
        <taxon>Marchantia</taxon>
    </lineage>
</organism>
<comment type="caution">
    <text evidence="2">The sequence shown here is derived from an EMBL/GenBank/DDBJ whole genome shotgun (WGS) entry which is preliminary data.</text>
</comment>
<proteinExistence type="predicted"/>